<evidence type="ECO:0000313" key="3">
    <source>
        <dbReference type="Proteomes" id="UP000663970"/>
    </source>
</evidence>
<evidence type="ECO:0000313" key="2">
    <source>
        <dbReference type="EMBL" id="MBN8235331.1"/>
    </source>
</evidence>
<dbReference type="RefSeq" id="WP_206933449.1">
    <property type="nucleotide sequence ID" value="NZ_JAEKJY010000002.1"/>
</dbReference>
<reference evidence="2 3" key="1">
    <citation type="submission" date="2020-12" db="EMBL/GenBank/DDBJ databases">
        <title>Oil enriched cultivation method for isolating marine PHA-producing bacteria.</title>
        <authorList>
            <person name="Zheng W."/>
            <person name="Yu S."/>
            <person name="Huang Y."/>
        </authorList>
    </citation>
    <scope>NUCLEOTIDE SEQUENCE [LARGE SCALE GENOMIC DNA]</scope>
    <source>
        <strain evidence="2 3">SY-2-6</strain>
    </source>
</reference>
<gene>
    <name evidence="2" type="ORF">JF544_08705</name>
</gene>
<evidence type="ECO:0000259" key="1">
    <source>
        <dbReference type="Pfam" id="PF26154"/>
    </source>
</evidence>
<accession>A0ABS3DVI6</accession>
<proteinExistence type="predicted"/>
<dbReference type="EMBL" id="JAEKJY010000002">
    <property type="protein sequence ID" value="MBN8235331.1"/>
    <property type="molecule type" value="Genomic_DNA"/>
</dbReference>
<keyword evidence="3" id="KW-1185">Reference proteome</keyword>
<feature type="domain" description="DUF8042" evidence="1">
    <location>
        <begin position="1"/>
        <end position="107"/>
    </location>
</feature>
<name>A0ABS3DVI6_9BACI</name>
<organism evidence="2 3">
    <name type="scientific">Halobacillus kuroshimensis</name>
    <dbReference type="NCBI Taxonomy" id="302481"/>
    <lineage>
        <taxon>Bacteria</taxon>
        <taxon>Bacillati</taxon>
        <taxon>Bacillota</taxon>
        <taxon>Bacilli</taxon>
        <taxon>Bacillales</taxon>
        <taxon>Bacillaceae</taxon>
        <taxon>Halobacillus</taxon>
    </lineage>
</organism>
<sequence>MLRAYNELIHTTQEGLDYLTEQYAGLPSPQAPGVFQDVLLAFQQLNATHEKMGRLMKGVLLKDFLHIVEMLEGWFDIPSQEKFIHLTEVVLPAYAAWSEKTQSALHPYIVH</sequence>
<dbReference type="InterPro" id="IPR058355">
    <property type="entry name" value="DUF8042"/>
</dbReference>
<protein>
    <recommendedName>
        <fullName evidence="1">DUF8042 domain-containing protein</fullName>
    </recommendedName>
</protein>
<dbReference type="Proteomes" id="UP000663970">
    <property type="component" value="Unassembled WGS sequence"/>
</dbReference>
<comment type="caution">
    <text evidence="2">The sequence shown here is derived from an EMBL/GenBank/DDBJ whole genome shotgun (WGS) entry which is preliminary data.</text>
</comment>
<dbReference type="Pfam" id="PF26154">
    <property type="entry name" value="DUF8042"/>
    <property type="match status" value="1"/>
</dbReference>